<dbReference type="EMBL" id="OZ037944">
    <property type="protein sequence ID" value="CAL1697257.1"/>
    <property type="molecule type" value="Genomic_DNA"/>
</dbReference>
<dbReference type="Pfam" id="PF21858">
    <property type="entry name" value="DUF6914"/>
    <property type="match status" value="1"/>
</dbReference>
<keyword evidence="2" id="KW-1185">Reference proteome</keyword>
<name>A0ABP1CT42_9APHY</name>
<organism evidence="1 2">
    <name type="scientific">Somion occarium</name>
    <dbReference type="NCBI Taxonomy" id="3059160"/>
    <lineage>
        <taxon>Eukaryota</taxon>
        <taxon>Fungi</taxon>
        <taxon>Dikarya</taxon>
        <taxon>Basidiomycota</taxon>
        <taxon>Agaricomycotina</taxon>
        <taxon>Agaricomycetes</taxon>
        <taxon>Polyporales</taxon>
        <taxon>Cerrenaceae</taxon>
        <taxon>Somion</taxon>
    </lineage>
</organism>
<gene>
    <name evidence="1" type="ORF">GFSPODELE1_LOCUS1566</name>
</gene>
<evidence type="ECO:0000313" key="1">
    <source>
        <dbReference type="EMBL" id="CAL1697257.1"/>
    </source>
</evidence>
<reference evidence="2" key="1">
    <citation type="submission" date="2024-04" db="EMBL/GenBank/DDBJ databases">
        <authorList>
            <person name="Shaw F."/>
            <person name="Minotto A."/>
        </authorList>
    </citation>
    <scope>NUCLEOTIDE SEQUENCE [LARGE SCALE GENOMIC DNA]</scope>
</reference>
<sequence>MSETVNAELPQSSICITLYSHGDTTYHWAIVAPIDRYYAAKFHATNRGSAGWLYKPWQYKSVDEVLSSSRTAVVVVKIGELGSNTIDALNSLLKDIPMTITNPEEADEPFGTKVWVRQAIRALHHARIIHCPDARKLEAEVLGYADANDEDIIHGKGGFKIHVAVSST</sequence>
<evidence type="ECO:0000313" key="2">
    <source>
        <dbReference type="Proteomes" id="UP001497453"/>
    </source>
</evidence>
<proteinExistence type="predicted"/>
<dbReference type="Proteomes" id="UP001497453">
    <property type="component" value="Chromosome 1"/>
</dbReference>
<accession>A0ABP1CT42</accession>
<dbReference type="InterPro" id="IPR054208">
    <property type="entry name" value="DUF6914"/>
</dbReference>
<protein>
    <recommendedName>
        <fullName evidence="3">HIRAN domain-containing protein</fullName>
    </recommendedName>
</protein>
<evidence type="ECO:0008006" key="3">
    <source>
        <dbReference type="Google" id="ProtNLM"/>
    </source>
</evidence>